<evidence type="ECO:0000313" key="5">
    <source>
        <dbReference type="Proteomes" id="UP001303324"/>
    </source>
</evidence>
<dbReference type="InterPro" id="IPR011055">
    <property type="entry name" value="Dup_hybrid_motif"/>
</dbReference>
<feature type="region of interest" description="Disordered" evidence="1">
    <location>
        <begin position="226"/>
        <end position="315"/>
    </location>
</feature>
<dbReference type="InterPro" id="IPR016047">
    <property type="entry name" value="M23ase_b-sheet_dom"/>
</dbReference>
<sequence>MREEEKRSSQDKSKNSFFKKRWVYPTVYIASAAIILTGVLWYQNSGTDQLDQSEYKATDMPGKKMNDQPAVEVNRAMENFVMPVVNEDDAVVQMGFYDNDGDAAEQEAALVFYDNTYHPNTGLDIAAKEGKEFDVIASLSGTVTNVMEDAVLGNVIEIEHDKGIVTQYQSVKDYQVKVGDQVEQGQVIAKSGTSLINEKAGNHVHFEIRKDDVPVNPHEYFNKPLSALQDANVTEEKASSDADAGKSEDAAEEDVEGSSEEDAEGTTPSEEDAEGTTPAEDKPAEGGSDKKDEDKDAGEDKDKDSSTDSDTSTNS</sequence>
<keyword evidence="5" id="KW-1185">Reference proteome</keyword>
<dbReference type="PANTHER" id="PTHR21666">
    <property type="entry name" value="PEPTIDASE-RELATED"/>
    <property type="match status" value="1"/>
</dbReference>
<dbReference type="Gene3D" id="2.70.70.10">
    <property type="entry name" value="Glucose Permease (Domain IIA)"/>
    <property type="match status" value="1"/>
</dbReference>
<proteinExistence type="predicted"/>
<name>A0ABY9VFT1_9BACI</name>
<dbReference type="SUPFAM" id="SSF51261">
    <property type="entry name" value="Duplicated hybrid motif"/>
    <property type="match status" value="1"/>
</dbReference>
<dbReference type="EMBL" id="CP134494">
    <property type="protein sequence ID" value="WNF22789.1"/>
    <property type="molecule type" value="Genomic_DNA"/>
</dbReference>
<evidence type="ECO:0000256" key="2">
    <source>
        <dbReference type="SAM" id="Phobius"/>
    </source>
</evidence>
<evidence type="ECO:0000259" key="3">
    <source>
        <dbReference type="Pfam" id="PF01551"/>
    </source>
</evidence>
<gene>
    <name evidence="4" type="ORF">RH061_21985</name>
</gene>
<feature type="compositionally biased region" description="Basic and acidic residues" evidence="1">
    <location>
        <begin position="279"/>
        <end position="306"/>
    </location>
</feature>
<evidence type="ECO:0000256" key="1">
    <source>
        <dbReference type="SAM" id="MobiDB-lite"/>
    </source>
</evidence>
<keyword evidence="2" id="KW-0472">Membrane</keyword>
<dbReference type="PANTHER" id="PTHR21666:SF291">
    <property type="entry name" value="STAGE II SPORULATION PROTEIN Q"/>
    <property type="match status" value="1"/>
</dbReference>
<reference evidence="4 5" key="1">
    <citation type="submission" date="2023-09" db="EMBL/GenBank/DDBJ databases">
        <title>Microbial mechanism of fulvic acid promoting antimony reduction mineralization in rice fields.</title>
        <authorList>
            <person name="Chen G."/>
            <person name="Lan J."/>
        </authorList>
    </citation>
    <scope>NUCLEOTIDE SEQUENCE [LARGE SCALE GENOMIC DNA]</scope>
    <source>
        <strain evidence="4 5">PS1</strain>
    </source>
</reference>
<feature type="compositionally biased region" description="Basic and acidic residues" evidence="1">
    <location>
        <begin position="234"/>
        <end position="249"/>
    </location>
</feature>
<feature type="compositionally biased region" description="Acidic residues" evidence="1">
    <location>
        <begin position="250"/>
        <end position="274"/>
    </location>
</feature>
<protein>
    <submittedName>
        <fullName evidence="4">Peptidoglycan DD-metalloendopeptidase family protein</fullName>
    </submittedName>
</protein>
<dbReference type="CDD" id="cd12797">
    <property type="entry name" value="M23_peptidase"/>
    <property type="match status" value="1"/>
</dbReference>
<dbReference type="RefSeq" id="WP_311072888.1">
    <property type="nucleotide sequence ID" value="NZ_CP134494.1"/>
</dbReference>
<dbReference type="InterPro" id="IPR050570">
    <property type="entry name" value="Cell_wall_metabolism_enzyme"/>
</dbReference>
<feature type="domain" description="M23ase beta-sheet core" evidence="3">
    <location>
        <begin position="119"/>
        <end position="217"/>
    </location>
</feature>
<feature type="transmembrane region" description="Helical" evidence="2">
    <location>
        <begin position="21"/>
        <end position="42"/>
    </location>
</feature>
<evidence type="ECO:0000313" key="4">
    <source>
        <dbReference type="EMBL" id="WNF22789.1"/>
    </source>
</evidence>
<dbReference type="Proteomes" id="UP001303324">
    <property type="component" value="Chromosome"/>
</dbReference>
<organism evidence="4 5">
    <name type="scientific">Mesobacillus jeotgali</name>
    <dbReference type="NCBI Taxonomy" id="129985"/>
    <lineage>
        <taxon>Bacteria</taxon>
        <taxon>Bacillati</taxon>
        <taxon>Bacillota</taxon>
        <taxon>Bacilli</taxon>
        <taxon>Bacillales</taxon>
        <taxon>Bacillaceae</taxon>
        <taxon>Mesobacillus</taxon>
    </lineage>
</organism>
<accession>A0ABY9VFT1</accession>
<keyword evidence="2" id="KW-0812">Transmembrane</keyword>
<dbReference type="Pfam" id="PF01551">
    <property type="entry name" value="Peptidase_M23"/>
    <property type="match status" value="1"/>
</dbReference>
<keyword evidence="2" id="KW-1133">Transmembrane helix</keyword>